<feature type="transmembrane region" description="Helical" evidence="1">
    <location>
        <begin position="41"/>
        <end position="62"/>
    </location>
</feature>
<evidence type="ECO:0000313" key="2">
    <source>
        <dbReference type="EMBL" id="AUV59797.1"/>
    </source>
</evidence>
<evidence type="ECO:0000313" key="3">
    <source>
        <dbReference type="Proteomes" id="UP000240437"/>
    </source>
</evidence>
<evidence type="ECO:0000256" key="1">
    <source>
        <dbReference type="SAM" id="Phobius"/>
    </source>
</evidence>
<reference evidence="2 3" key="1">
    <citation type="submission" date="2018-01" db="EMBL/GenBank/DDBJ databases">
        <title>Lactobacillus phages that infect wine-derived L. plantarum strains.</title>
        <authorList>
            <person name="Kyrkou I."/>
            <person name="Hestbjerg Hansen L."/>
        </authorList>
    </citation>
    <scope>NUCLEOTIDE SEQUENCE [LARGE SCALE GENOMIC DNA]</scope>
</reference>
<organism evidence="2 3">
    <name type="scientific">Lactobacillus phage Nyseid</name>
    <dbReference type="NCBI Taxonomy" id="2079432"/>
    <lineage>
        <taxon>Viruses</taxon>
        <taxon>Duplodnaviria</taxon>
        <taxon>Heunggongvirae</taxon>
        <taxon>Uroviricota</taxon>
        <taxon>Caudoviricetes</taxon>
        <taxon>Tybeckvirinae</taxon>
        <taxon>Lenusvirus</taxon>
        <taxon>Lenusvirus nyseid</taxon>
    </lineage>
</organism>
<keyword evidence="1" id="KW-1133">Transmembrane helix</keyword>
<dbReference type="GeneID" id="54988707"/>
<dbReference type="KEGG" id="vg:54988707"/>
<dbReference type="Proteomes" id="UP000240437">
    <property type="component" value="Segment"/>
</dbReference>
<keyword evidence="1" id="KW-0812">Transmembrane</keyword>
<dbReference type="EMBL" id="MG765276">
    <property type="protein sequence ID" value="AUV59797.1"/>
    <property type="molecule type" value="Genomic_DNA"/>
</dbReference>
<name>A0A2K9VC64_9CAUD</name>
<sequence length="66" mass="7628">MKENRGNYIVGFTETLTIVFIVLKLMGIITWSWWLVLLPELIAGALYLIFVSLYVAFGIHVWRGIK</sequence>
<feature type="transmembrane region" description="Helical" evidence="1">
    <location>
        <begin position="12"/>
        <end position="35"/>
    </location>
</feature>
<dbReference type="RefSeq" id="YP_009798257.1">
    <property type="nucleotide sequence ID" value="NC_047925.1"/>
</dbReference>
<protein>
    <submittedName>
        <fullName evidence="2">Uncharacterized protein</fullName>
    </submittedName>
</protein>
<keyword evidence="1" id="KW-0472">Membrane</keyword>
<keyword evidence="3" id="KW-1185">Reference proteome</keyword>
<proteinExistence type="predicted"/>
<accession>A0A2K9VC64</accession>